<feature type="transmembrane region" description="Helical" evidence="12">
    <location>
        <begin position="51"/>
        <end position="70"/>
    </location>
</feature>
<evidence type="ECO:0000256" key="4">
    <source>
        <dbReference type="ARBA" id="ARBA00022449"/>
    </source>
</evidence>
<keyword evidence="7" id="KW-0630">Potassium</keyword>
<dbReference type="SUPFAM" id="SSF51735">
    <property type="entry name" value="NAD(P)-binding Rossmann-fold domains"/>
    <property type="match status" value="1"/>
</dbReference>
<dbReference type="GO" id="GO:0015297">
    <property type="term" value="F:antiporter activity"/>
    <property type="evidence" value="ECO:0007669"/>
    <property type="project" value="UniProtKB-KW"/>
</dbReference>
<dbReference type="PANTHER" id="PTHR46157:SF4">
    <property type="entry name" value="K(+) EFFLUX ANTIPORTER 3, CHLOROPLASTIC"/>
    <property type="match status" value="1"/>
</dbReference>
<dbReference type="GO" id="GO:0012505">
    <property type="term" value="C:endomembrane system"/>
    <property type="evidence" value="ECO:0007669"/>
    <property type="project" value="UniProtKB-SubCell"/>
</dbReference>
<keyword evidence="10 12" id="KW-0472">Membrane</keyword>
<keyword evidence="3" id="KW-0813">Transport</keyword>
<comment type="similarity">
    <text evidence="2">Belongs to the monovalent cation:proton antiporter 2 (CPA2) transporter (TC 2.A.37) family.</text>
</comment>
<keyword evidence="4" id="KW-0050">Antiport</keyword>
<comment type="subcellular location">
    <subcellularLocation>
        <location evidence="1">Endomembrane system</location>
        <topology evidence="1">Multi-pass membrane protein</topology>
    </subcellularLocation>
</comment>
<dbReference type="Proteomes" id="UP000244248">
    <property type="component" value="Unassembled WGS sequence"/>
</dbReference>
<evidence type="ECO:0000313" key="14">
    <source>
        <dbReference type="EMBL" id="PTU30753.1"/>
    </source>
</evidence>
<accession>A0A2T5MDV5</accession>
<dbReference type="AlphaFoldDB" id="A0A2T5MDV5"/>
<dbReference type="GO" id="GO:0005886">
    <property type="term" value="C:plasma membrane"/>
    <property type="evidence" value="ECO:0007669"/>
    <property type="project" value="TreeGrafter"/>
</dbReference>
<feature type="transmembrane region" description="Helical" evidence="12">
    <location>
        <begin position="266"/>
        <end position="286"/>
    </location>
</feature>
<keyword evidence="8 12" id="KW-1133">Transmembrane helix</keyword>
<gene>
    <name evidence="14" type="ORF">CJD38_14800</name>
</gene>
<protein>
    <submittedName>
        <fullName evidence="14">Glutathione-regulated potassium-efflux system protein KefB</fullName>
    </submittedName>
</protein>
<dbReference type="OrthoDB" id="9781411at2"/>
<dbReference type="RefSeq" id="WP_107941125.1">
    <property type="nucleotide sequence ID" value="NZ_QANS01000005.1"/>
</dbReference>
<feature type="transmembrane region" description="Helical" evidence="12">
    <location>
        <begin position="292"/>
        <end position="311"/>
    </location>
</feature>
<dbReference type="InterPro" id="IPR006153">
    <property type="entry name" value="Cation/H_exchanger_TM"/>
</dbReference>
<keyword evidence="6 12" id="KW-0812">Transmembrane</keyword>
<feature type="transmembrane region" description="Helical" evidence="12">
    <location>
        <begin position="110"/>
        <end position="131"/>
    </location>
</feature>
<evidence type="ECO:0000256" key="6">
    <source>
        <dbReference type="ARBA" id="ARBA00022692"/>
    </source>
</evidence>
<dbReference type="InterPro" id="IPR036291">
    <property type="entry name" value="NAD(P)-bd_dom_sf"/>
</dbReference>
<evidence type="ECO:0000256" key="1">
    <source>
        <dbReference type="ARBA" id="ARBA00004127"/>
    </source>
</evidence>
<dbReference type="FunFam" id="3.40.50.720:FF:000036">
    <property type="entry name" value="Glutathione-regulated potassium-efflux system protein KefB"/>
    <property type="match status" value="1"/>
</dbReference>
<dbReference type="InterPro" id="IPR038770">
    <property type="entry name" value="Na+/solute_symporter_sf"/>
</dbReference>
<organism evidence="14 15">
    <name type="scientific">Stenotrophobium rhamnosiphilum</name>
    <dbReference type="NCBI Taxonomy" id="2029166"/>
    <lineage>
        <taxon>Bacteria</taxon>
        <taxon>Pseudomonadati</taxon>
        <taxon>Pseudomonadota</taxon>
        <taxon>Gammaproteobacteria</taxon>
        <taxon>Nevskiales</taxon>
        <taxon>Nevskiaceae</taxon>
        <taxon>Stenotrophobium</taxon>
    </lineage>
</organism>
<dbReference type="EMBL" id="QANS01000005">
    <property type="protein sequence ID" value="PTU30753.1"/>
    <property type="molecule type" value="Genomic_DNA"/>
</dbReference>
<evidence type="ECO:0000256" key="10">
    <source>
        <dbReference type="ARBA" id="ARBA00023136"/>
    </source>
</evidence>
<feature type="region of interest" description="Disordered" evidence="11">
    <location>
        <begin position="576"/>
        <end position="596"/>
    </location>
</feature>
<feature type="transmembrane region" description="Helical" evidence="12">
    <location>
        <begin position="354"/>
        <end position="373"/>
    </location>
</feature>
<sequence length="596" mass="64670">MLTDIAIFLTAAVLFVPLFRYLGLGAVLGYLAAGIAIGPWGLGFVENVESIMHFSEFGVVLLLFIIGLELQPSRLWTLRRVVFGLGGAQVVLSLLVLGGIALAFGLPLPAALVIGFGLAMSSTAFVLQMLAEKNELSSRHGRASFAILLFQDLAVIPFMAIIPLLAVQEIQNASGPAWIVAVKTLGIFLIVILGGRYAMKPLLRILAITRVPEIFTAATLLVVIATSLAMELAGMSMTLGAFLAGVLLADSEYRHELQADIEPFKGLLLGLFFIAVGMSADVGLVLQKPLLVLGLVVLLFGSKAAILYAIGRFARLPQDAARSLAFALPQGGEFAFVLFGIATAAGVMSVEVSALLIVVVTLSMILTPPLYALQARFRKPLEGPAYDTIDASEAPIIIVGFGPFGQIIGRLLRLKKIGFTVLEKDPETVDFVRRFGNKIYYGDAARLDLLRAAHAGKAKILIISIAKTEASLQIAESVRRHFPHLQIYAVASDRQHALRLMDLNIKNIIRRSYFSSLEMARQLLVDMGDSEVSAQHAIEMFRDVDEGALKKQQAVYRDEKRLMQTAQDTARELEQLFDEDRDASLAPEQSATEGKR</sequence>
<proteinExistence type="inferred from homology"/>
<dbReference type="Pfam" id="PF00999">
    <property type="entry name" value="Na_H_Exchanger"/>
    <property type="match status" value="1"/>
</dbReference>
<evidence type="ECO:0000256" key="11">
    <source>
        <dbReference type="SAM" id="MobiDB-lite"/>
    </source>
</evidence>
<keyword evidence="9" id="KW-0406">Ion transport</keyword>
<feature type="transmembrane region" description="Helical" evidence="12">
    <location>
        <begin position="82"/>
        <end position="104"/>
    </location>
</feature>
<dbReference type="InterPro" id="IPR004771">
    <property type="entry name" value="K/H_exchanger"/>
</dbReference>
<dbReference type="PANTHER" id="PTHR46157">
    <property type="entry name" value="K(+) EFFLUX ANTIPORTER 3, CHLOROPLASTIC"/>
    <property type="match status" value="1"/>
</dbReference>
<evidence type="ECO:0000313" key="15">
    <source>
        <dbReference type="Proteomes" id="UP000244248"/>
    </source>
</evidence>
<evidence type="ECO:0000256" key="9">
    <source>
        <dbReference type="ARBA" id="ARBA00023065"/>
    </source>
</evidence>
<feature type="transmembrane region" description="Helical" evidence="12">
    <location>
        <begin position="7"/>
        <end position="31"/>
    </location>
</feature>
<feature type="transmembrane region" description="Helical" evidence="12">
    <location>
        <begin position="323"/>
        <end position="348"/>
    </location>
</feature>
<evidence type="ECO:0000256" key="8">
    <source>
        <dbReference type="ARBA" id="ARBA00022989"/>
    </source>
</evidence>
<feature type="compositionally biased region" description="Polar residues" evidence="11">
    <location>
        <begin position="587"/>
        <end position="596"/>
    </location>
</feature>
<feature type="domain" description="RCK N-terminal" evidence="13">
    <location>
        <begin position="393"/>
        <end position="509"/>
    </location>
</feature>
<dbReference type="InterPro" id="IPR003148">
    <property type="entry name" value="RCK_N"/>
</dbReference>
<dbReference type="GO" id="GO:1902600">
    <property type="term" value="P:proton transmembrane transport"/>
    <property type="evidence" value="ECO:0007669"/>
    <property type="project" value="InterPro"/>
</dbReference>
<dbReference type="Pfam" id="PF02254">
    <property type="entry name" value="TrkA_N"/>
    <property type="match status" value="1"/>
</dbReference>
<evidence type="ECO:0000256" key="5">
    <source>
        <dbReference type="ARBA" id="ARBA00022538"/>
    </source>
</evidence>
<keyword evidence="15" id="KW-1185">Reference proteome</keyword>
<evidence type="ECO:0000256" key="2">
    <source>
        <dbReference type="ARBA" id="ARBA00005551"/>
    </source>
</evidence>
<evidence type="ECO:0000256" key="3">
    <source>
        <dbReference type="ARBA" id="ARBA00022448"/>
    </source>
</evidence>
<dbReference type="GO" id="GO:0006813">
    <property type="term" value="P:potassium ion transport"/>
    <property type="evidence" value="ECO:0007669"/>
    <property type="project" value="UniProtKB-KW"/>
</dbReference>
<feature type="transmembrane region" description="Helical" evidence="12">
    <location>
        <begin position="143"/>
        <end position="166"/>
    </location>
</feature>
<feature type="transmembrane region" description="Helical" evidence="12">
    <location>
        <begin position="236"/>
        <end position="254"/>
    </location>
</feature>
<feature type="transmembrane region" description="Helical" evidence="12">
    <location>
        <begin position="178"/>
        <end position="199"/>
    </location>
</feature>
<reference evidence="14 15" key="1">
    <citation type="submission" date="2018-04" db="EMBL/GenBank/DDBJ databases">
        <title>Novel species isolated from glacier.</title>
        <authorList>
            <person name="Liu Q."/>
            <person name="Xin Y.-H."/>
        </authorList>
    </citation>
    <scope>NUCLEOTIDE SEQUENCE [LARGE SCALE GENOMIC DNA]</scope>
    <source>
        <strain evidence="14 15">GT1R17</strain>
    </source>
</reference>
<dbReference type="Gene3D" id="3.40.50.720">
    <property type="entry name" value="NAD(P)-binding Rossmann-like Domain"/>
    <property type="match status" value="1"/>
</dbReference>
<evidence type="ECO:0000256" key="7">
    <source>
        <dbReference type="ARBA" id="ARBA00022958"/>
    </source>
</evidence>
<keyword evidence="5" id="KW-0633">Potassium transport</keyword>
<evidence type="ECO:0000256" key="12">
    <source>
        <dbReference type="SAM" id="Phobius"/>
    </source>
</evidence>
<dbReference type="PROSITE" id="PS51201">
    <property type="entry name" value="RCK_N"/>
    <property type="match status" value="1"/>
</dbReference>
<dbReference type="GO" id="GO:0008324">
    <property type="term" value="F:monoatomic cation transmembrane transporter activity"/>
    <property type="evidence" value="ECO:0007669"/>
    <property type="project" value="InterPro"/>
</dbReference>
<comment type="caution">
    <text evidence="14">The sequence shown here is derived from an EMBL/GenBank/DDBJ whole genome shotgun (WGS) entry which is preliminary data.</text>
</comment>
<dbReference type="Gene3D" id="1.20.1530.20">
    <property type="match status" value="1"/>
</dbReference>
<evidence type="ECO:0000259" key="13">
    <source>
        <dbReference type="PROSITE" id="PS51201"/>
    </source>
</evidence>
<name>A0A2T5MDV5_9GAMM</name>
<dbReference type="NCBIfam" id="TIGR00932">
    <property type="entry name" value="2a37"/>
    <property type="match status" value="1"/>
</dbReference>